<proteinExistence type="inferred from homology"/>
<evidence type="ECO:0000256" key="1">
    <source>
        <dbReference type="ARBA" id="ARBA00008520"/>
    </source>
</evidence>
<reference evidence="4 5" key="1">
    <citation type="submission" date="2020-08" db="EMBL/GenBank/DDBJ databases">
        <title>Cohnella phylogeny.</title>
        <authorList>
            <person name="Dunlap C."/>
        </authorList>
    </citation>
    <scope>NUCLEOTIDE SEQUENCE [LARGE SCALE GENOMIC DNA]</scope>
    <source>
        <strain evidence="4 5">DSM 25241</strain>
    </source>
</reference>
<keyword evidence="2" id="KW-0813">Transport</keyword>
<dbReference type="Gene3D" id="3.40.190.10">
    <property type="entry name" value="Periplasmic binding protein-like II"/>
    <property type="match status" value="2"/>
</dbReference>
<dbReference type="PANTHER" id="PTHR43649:SF29">
    <property type="entry name" value="OSMOPROTECTIVE COMPOUNDS-BINDING PROTEIN GGTB"/>
    <property type="match status" value="1"/>
</dbReference>
<dbReference type="PROSITE" id="PS51257">
    <property type="entry name" value="PROKAR_LIPOPROTEIN"/>
    <property type="match status" value="1"/>
</dbReference>
<evidence type="ECO:0000313" key="5">
    <source>
        <dbReference type="Proteomes" id="UP000535838"/>
    </source>
</evidence>
<comment type="similarity">
    <text evidence="1">Belongs to the bacterial solute-binding protein 1 family.</text>
</comment>
<accession>A0A841SVI4</accession>
<dbReference type="AlphaFoldDB" id="A0A841SVI4"/>
<organism evidence="4 5">
    <name type="scientific">Cohnella thailandensis</name>
    <dbReference type="NCBI Taxonomy" id="557557"/>
    <lineage>
        <taxon>Bacteria</taxon>
        <taxon>Bacillati</taxon>
        <taxon>Bacillota</taxon>
        <taxon>Bacilli</taxon>
        <taxon>Bacillales</taxon>
        <taxon>Paenibacillaceae</taxon>
        <taxon>Cohnella</taxon>
    </lineage>
</organism>
<name>A0A841SVI4_9BACL</name>
<dbReference type="Proteomes" id="UP000535838">
    <property type="component" value="Unassembled WGS sequence"/>
</dbReference>
<keyword evidence="5" id="KW-1185">Reference proteome</keyword>
<protein>
    <submittedName>
        <fullName evidence="4">Extracellular solute-binding protein</fullName>
    </submittedName>
</protein>
<evidence type="ECO:0000256" key="3">
    <source>
        <dbReference type="SAM" id="SignalP"/>
    </source>
</evidence>
<dbReference type="Pfam" id="PF13416">
    <property type="entry name" value="SBP_bac_8"/>
    <property type="match status" value="1"/>
</dbReference>
<gene>
    <name evidence="4" type="ORF">H7B67_10890</name>
</gene>
<dbReference type="EMBL" id="JACJVQ010000007">
    <property type="protein sequence ID" value="MBB6634616.1"/>
    <property type="molecule type" value="Genomic_DNA"/>
</dbReference>
<keyword evidence="3" id="KW-0732">Signal</keyword>
<dbReference type="InterPro" id="IPR006059">
    <property type="entry name" value="SBP"/>
</dbReference>
<evidence type="ECO:0000313" key="4">
    <source>
        <dbReference type="EMBL" id="MBB6634616.1"/>
    </source>
</evidence>
<comment type="caution">
    <text evidence="4">The sequence shown here is derived from an EMBL/GenBank/DDBJ whole genome shotgun (WGS) entry which is preliminary data.</text>
</comment>
<dbReference type="InterPro" id="IPR050490">
    <property type="entry name" value="Bact_solute-bd_prot1"/>
</dbReference>
<sequence length="432" mass="46900">MSQKMKKYALLTGALAIASVGLTACGSDSNNDAAGNASSGTDSSKQVELTVWGDQPNQSSFESAFTKINQAFEEKHPNIKLNYQYSGTETSIDTAVRSNSLPDVFFVQGNKTPKMKLYVESGALLPLDEYGLDTSRYGEDALEYATVDGKLYSSPPGFMDSQLIYFNKDIFEKQGLEAPKTFEEFLALADKLKSSGITPLSVPGKAEFERAWIAFALMPAVANDAIDKIKNGEGTFKDPSIVQAFQTIRDFADKGYFSKDLASVDNAGAQLAFTNGSSAMIADGTWNDPTFVGAGINLGRFYIPNSDGKRIAPQSFSNATTYAVSANTKYPAEAAEYVKFLTSLEAQQLFENETGAVPALQDITPRDEGVKELSAYDSLGYNIYSVLTDLSTEQVKLNDIFLQEVMPKLLTSTIDGQQAADVLEEAWTQAKQ</sequence>
<dbReference type="SUPFAM" id="SSF53850">
    <property type="entry name" value="Periplasmic binding protein-like II"/>
    <property type="match status" value="1"/>
</dbReference>
<feature type="chain" id="PRO_5038425104" evidence="3">
    <location>
        <begin position="25"/>
        <end position="432"/>
    </location>
</feature>
<dbReference type="RefSeq" id="WP_185119849.1">
    <property type="nucleotide sequence ID" value="NZ_JACJVQ010000007.1"/>
</dbReference>
<feature type="signal peptide" evidence="3">
    <location>
        <begin position="1"/>
        <end position="24"/>
    </location>
</feature>
<dbReference type="PANTHER" id="PTHR43649">
    <property type="entry name" value="ARABINOSE-BINDING PROTEIN-RELATED"/>
    <property type="match status" value="1"/>
</dbReference>
<evidence type="ECO:0000256" key="2">
    <source>
        <dbReference type="ARBA" id="ARBA00022448"/>
    </source>
</evidence>